<dbReference type="EMBL" id="AAMT01000008">
    <property type="protein sequence ID" value="EAQ12596.1"/>
    <property type="molecule type" value="Genomic_DNA"/>
</dbReference>
<gene>
    <name evidence="2" type="ORF">RB2654_14960</name>
</gene>
<dbReference type="Proteomes" id="UP000002931">
    <property type="component" value="Unassembled WGS sequence"/>
</dbReference>
<name>A3VH41_9RHOB</name>
<proteinExistence type="predicted"/>
<keyword evidence="3" id="KW-1185">Reference proteome</keyword>
<feature type="compositionally biased region" description="Polar residues" evidence="1">
    <location>
        <begin position="145"/>
        <end position="158"/>
    </location>
</feature>
<protein>
    <submittedName>
        <fullName evidence="2">Ribonuclease E</fullName>
    </submittedName>
</protein>
<evidence type="ECO:0000313" key="2">
    <source>
        <dbReference type="EMBL" id="EAQ12596.1"/>
    </source>
</evidence>
<evidence type="ECO:0000313" key="3">
    <source>
        <dbReference type="Proteomes" id="UP000002931"/>
    </source>
</evidence>
<sequence length="158" mass="16771">MLGLDPQIVHRAHGLQRAEHAQNPVVFPARRLGVEVAAHVDGKRIGVGPFAGREHVAHGVHPHAHARILAPLLEQGAPFGIGVGQGLTVVAARHAGADLGHFHQAVPKPVGVDTKVLTGGCHGTLLSFRRSRGRTPIHQARRRQIVQQGNGRTRSGAL</sequence>
<accession>A3VH41</accession>
<evidence type="ECO:0000256" key="1">
    <source>
        <dbReference type="SAM" id="MobiDB-lite"/>
    </source>
</evidence>
<dbReference type="HOGENOM" id="CLU_1667275_0_0_5"/>
<reference evidence="2 3" key="1">
    <citation type="journal article" date="2010" name="J. Bacteriol.">
        <title>Genome sequences of Pelagibaca bermudensis HTCC2601T and Maritimibacter alkaliphilus HTCC2654T, the type strains of two marine Roseobacter genera.</title>
        <authorList>
            <person name="Thrash J.C."/>
            <person name="Cho J.C."/>
            <person name="Ferriera S."/>
            <person name="Johnson J."/>
            <person name="Vergin K.L."/>
            <person name="Giovannoni S.J."/>
        </authorList>
    </citation>
    <scope>NUCLEOTIDE SEQUENCE [LARGE SCALE GENOMIC DNA]</scope>
    <source>
        <strain evidence="2 3">HTCC2654</strain>
    </source>
</reference>
<organism evidence="2 3">
    <name type="scientific">Maritimibacter alkaliphilus HTCC2654</name>
    <dbReference type="NCBI Taxonomy" id="314271"/>
    <lineage>
        <taxon>Bacteria</taxon>
        <taxon>Pseudomonadati</taxon>
        <taxon>Pseudomonadota</taxon>
        <taxon>Alphaproteobacteria</taxon>
        <taxon>Rhodobacterales</taxon>
        <taxon>Roseobacteraceae</taxon>
        <taxon>Maritimibacter</taxon>
    </lineage>
</organism>
<feature type="compositionally biased region" description="Basic residues" evidence="1">
    <location>
        <begin position="132"/>
        <end position="144"/>
    </location>
</feature>
<feature type="region of interest" description="Disordered" evidence="1">
    <location>
        <begin position="132"/>
        <end position="158"/>
    </location>
</feature>
<dbReference type="AlphaFoldDB" id="A3VH41"/>
<comment type="caution">
    <text evidence="2">The sequence shown here is derived from an EMBL/GenBank/DDBJ whole genome shotgun (WGS) entry which is preliminary data.</text>
</comment>